<dbReference type="SUPFAM" id="SSF101386">
    <property type="entry name" value="all-alpha NTP pyrophosphatases"/>
    <property type="match status" value="1"/>
</dbReference>
<protein>
    <submittedName>
        <fullName evidence="3">Pyrophosphatase</fullName>
    </submittedName>
</protein>
<dbReference type="Pfam" id="PF03819">
    <property type="entry name" value="MazG"/>
    <property type="match status" value="1"/>
</dbReference>
<name>A0ABQ5LT08_9RHOB</name>
<evidence type="ECO:0000259" key="1">
    <source>
        <dbReference type="Pfam" id="PF03819"/>
    </source>
</evidence>
<proteinExistence type="predicted"/>
<comment type="caution">
    <text evidence="3">The sequence shown here is derived from an EMBL/GenBank/DDBJ whole genome shotgun (WGS) entry which is preliminary data.</text>
</comment>
<dbReference type="EMBL" id="BROH01000005">
    <property type="protein sequence ID" value="GKY88125.1"/>
    <property type="molecule type" value="Genomic_DNA"/>
</dbReference>
<dbReference type="Gene3D" id="1.10.287.1080">
    <property type="entry name" value="MazG-like"/>
    <property type="match status" value="1"/>
</dbReference>
<evidence type="ECO:0000313" key="3">
    <source>
        <dbReference type="EMBL" id="GKY88125.1"/>
    </source>
</evidence>
<keyword evidence="4" id="KW-1185">Reference proteome</keyword>
<gene>
    <name evidence="3" type="ORF">STA1M1_19940</name>
</gene>
<feature type="domain" description="MazG C-terminal" evidence="2">
    <location>
        <begin position="218"/>
        <end position="404"/>
    </location>
</feature>
<feature type="domain" description="NTP pyrophosphohydrolase MazG-like" evidence="1">
    <location>
        <begin position="52"/>
        <end position="112"/>
    </location>
</feature>
<dbReference type="Proteomes" id="UP001144205">
    <property type="component" value="Unassembled WGS sequence"/>
</dbReference>
<reference evidence="3" key="1">
    <citation type="journal article" date="2023" name="Int. J. Syst. Evol. Microbiol.">
        <title>Sinisalibacter aestuarii sp. nov., isolated from estuarine sediment of the Arakawa River.</title>
        <authorList>
            <person name="Arafat S.T."/>
            <person name="Hirano S."/>
            <person name="Sato A."/>
            <person name="Takeuchi K."/>
            <person name="Yasuda T."/>
            <person name="Terahara T."/>
            <person name="Hamada M."/>
            <person name="Kobayashi T."/>
        </authorList>
    </citation>
    <scope>NUCLEOTIDE SEQUENCE</scope>
    <source>
        <strain evidence="3">B-399</strain>
    </source>
</reference>
<accession>A0ABQ5LT08</accession>
<sequence length="406" mass="46554">MHSISVFNRSWPSVQLPEEIGDASRVGMNAYQRVTALTDNFEDSELDLPILGLFGEVGGLLSALKKKQRDQSYEQSYDEAIAEELGDVLWYFTRIASRAKLDLSVIAQRAFRDMSDWDEVMADEAGIFGDIHHVRREPITSEEFSGRVVQLAGRVGDLMNDLHAGAFSSNRDKLAGHLVEIFRAIIEAADAAEVELEDAARQNLYKIFSRWPHQKKYPALFDENDDPAERLPRQLEVEIFERERGGNVLVFQRCNGLNIGDPLTDNKEDPDDYRFHDVFHYAYAAILGWSPVMRALFKLKRKSDPVKDENQDGARANLVEEGISTWIFNRAQKQDFFAGVEPGKLSYDMLKTVHQFASGYEAERCPLWLWEEAILEGFRCFRYLKEHRQGRLILDLEKRSIDIEAL</sequence>
<dbReference type="CDD" id="cd11541">
    <property type="entry name" value="NTP-PPase_u4"/>
    <property type="match status" value="1"/>
</dbReference>
<dbReference type="InterPro" id="IPR004518">
    <property type="entry name" value="MazG-like_dom"/>
</dbReference>
<dbReference type="InterPro" id="IPR011379">
    <property type="entry name" value="MazG-related_GP37"/>
</dbReference>
<dbReference type="InterPro" id="IPR041407">
    <property type="entry name" value="MazG_C"/>
</dbReference>
<evidence type="ECO:0000313" key="4">
    <source>
        <dbReference type="Proteomes" id="UP001144205"/>
    </source>
</evidence>
<evidence type="ECO:0000259" key="2">
    <source>
        <dbReference type="Pfam" id="PF18722"/>
    </source>
</evidence>
<organism evidence="3 4">
    <name type="scientific">Sinisalibacter aestuarii</name>
    <dbReference type="NCBI Taxonomy" id="2949426"/>
    <lineage>
        <taxon>Bacteria</taxon>
        <taxon>Pseudomonadati</taxon>
        <taxon>Pseudomonadota</taxon>
        <taxon>Alphaproteobacteria</taxon>
        <taxon>Rhodobacterales</taxon>
        <taxon>Roseobacteraceae</taxon>
        <taxon>Sinisalibacter</taxon>
    </lineage>
</organism>
<dbReference type="Pfam" id="PF18722">
    <property type="entry name" value="MazG_C"/>
    <property type="match status" value="1"/>
</dbReference>